<proteinExistence type="inferred from homology"/>
<evidence type="ECO:0000259" key="6">
    <source>
        <dbReference type="Pfam" id="PF02826"/>
    </source>
</evidence>
<accession>A0A373FGN3</accession>
<dbReference type="GO" id="GO:0051287">
    <property type="term" value="F:NAD binding"/>
    <property type="evidence" value="ECO:0007669"/>
    <property type="project" value="InterPro"/>
</dbReference>
<comment type="caution">
    <text evidence="7">The sequence shown here is derived from an EMBL/GenBank/DDBJ whole genome shotgun (WGS) entry which is preliminary data.</text>
</comment>
<dbReference type="Pfam" id="PF00389">
    <property type="entry name" value="2-Hacid_dh"/>
    <property type="match status" value="1"/>
</dbReference>
<dbReference type="Gene3D" id="3.40.50.720">
    <property type="entry name" value="NAD(P)-binding Rossmann-like Domain"/>
    <property type="match status" value="2"/>
</dbReference>
<organism evidence="7 8">
    <name type="scientific">Comamonas testosteroni</name>
    <name type="common">Pseudomonas testosteroni</name>
    <dbReference type="NCBI Taxonomy" id="285"/>
    <lineage>
        <taxon>Bacteria</taxon>
        <taxon>Pseudomonadati</taxon>
        <taxon>Pseudomonadota</taxon>
        <taxon>Betaproteobacteria</taxon>
        <taxon>Burkholderiales</taxon>
        <taxon>Comamonadaceae</taxon>
        <taxon>Comamonas</taxon>
    </lineage>
</organism>
<keyword evidence="3" id="KW-0520">NAD</keyword>
<dbReference type="InterPro" id="IPR006139">
    <property type="entry name" value="D-isomer_2_OHA_DH_cat_dom"/>
</dbReference>
<dbReference type="AlphaFoldDB" id="A0A373FGN3"/>
<evidence type="ECO:0000313" key="7">
    <source>
        <dbReference type="EMBL" id="RGE42662.1"/>
    </source>
</evidence>
<evidence type="ECO:0000259" key="5">
    <source>
        <dbReference type="Pfam" id="PF00389"/>
    </source>
</evidence>
<dbReference type="GO" id="GO:0005829">
    <property type="term" value="C:cytosol"/>
    <property type="evidence" value="ECO:0007669"/>
    <property type="project" value="TreeGrafter"/>
</dbReference>
<dbReference type="PANTHER" id="PTHR10996:SF178">
    <property type="entry name" value="2-HYDROXYACID DEHYDROGENASE YGL185C-RELATED"/>
    <property type="match status" value="1"/>
</dbReference>
<comment type="similarity">
    <text evidence="4">Belongs to the D-isomer specific 2-hydroxyacid dehydrogenase family.</text>
</comment>
<dbReference type="Proteomes" id="UP000261948">
    <property type="component" value="Unassembled WGS sequence"/>
</dbReference>
<gene>
    <name evidence="7" type="ORF">DZC30_16235</name>
</gene>
<dbReference type="Pfam" id="PF02826">
    <property type="entry name" value="2-Hacid_dh_C"/>
    <property type="match status" value="1"/>
</dbReference>
<evidence type="ECO:0000256" key="4">
    <source>
        <dbReference type="RuleBase" id="RU003719"/>
    </source>
</evidence>
<feature type="domain" description="D-isomer specific 2-hydroxyacid dehydrogenase NAD-binding" evidence="6">
    <location>
        <begin position="112"/>
        <end position="283"/>
    </location>
</feature>
<dbReference type="SUPFAM" id="SSF51735">
    <property type="entry name" value="NAD(P)-binding Rossmann-fold domains"/>
    <property type="match status" value="1"/>
</dbReference>
<keyword evidence="1" id="KW-0521">NADP</keyword>
<feature type="domain" description="D-isomer specific 2-hydroxyacid dehydrogenase catalytic" evidence="5">
    <location>
        <begin position="11"/>
        <end position="309"/>
    </location>
</feature>
<dbReference type="FunFam" id="3.40.50.720:FF:000213">
    <property type="entry name" value="Putative 2-hydroxyacid dehydrogenase"/>
    <property type="match status" value="1"/>
</dbReference>
<dbReference type="PANTHER" id="PTHR10996">
    <property type="entry name" value="2-HYDROXYACID DEHYDROGENASE-RELATED"/>
    <property type="match status" value="1"/>
</dbReference>
<evidence type="ECO:0000313" key="8">
    <source>
        <dbReference type="Proteomes" id="UP000261948"/>
    </source>
</evidence>
<name>A0A373FGN3_COMTE</name>
<keyword evidence="2 4" id="KW-0560">Oxidoreductase</keyword>
<dbReference type="InterPro" id="IPR050223">
    <property type="entry name" value="D-isomer_2-hydroxyacid_DH"/>
</dbReference>
<dbReference type="CDD" id="cd12156">
    <property type="entry name" value="HPPR"/>
    <property type="match status" value="1"/>
</dbReference>
<sequence length="312" mass="33656">MIFLRSRPDLLLLTPVPPSMREALNPHFELHDDAALDASSRIALASKVRAMMCNAQSVVTGAQMQKWPALEMIAVIGVGMDGIDLQAAAELGIRVCNTPEVSTEDIADHTWALLLAATRQIVHAHQFVQQGHWLKGRHAPTLRFSGRRLGIVGLGRIGSAVARRAQAFDMSIAYTGRSPKPEVSYRWHDTVQELAANVDFLVVCASGGPQTRGLIDEAVLQALGPQGVLVNIGRGSIVDEAALIKALQTKVIAAAALDVFADEPHVPQALMDLPNVVLTPHMASSTQQGLLAMLEQTQKHLIEYFAQAELPA</sequence>
<evidence type="ECO:0000256" key="1">
    <source>
        <dbReference type="ARBA" id="ARBA00022857"/>
    </source>
</evidence>
<evidence type="ECO:0000256" key="3">
    <source>
        <dbReference type="ARBA" id="ARBA00023027"/>
    </source>
</evidence>
<dbReference type="OrthoDB" id="9805416at2"/>
<dbReference type="GO" id="GO:0016618">
    <property type="term" value="F:hydroxypyruvate reductase [NAD(P)H] activity"/>
    <property type="evidence" value="ECO:0007669"/>
    <property type="project" value="TreeGrafter"/>
</dbReference>
<dbReference type="InterPro" id="IPR036291">
    <property type="entry name" value="NAD(P)-bd_dom_sf"/>
</dbReference>
<protein>
    <submittedName>
        <fullName evidence="7">2-hydroxyacid dehydrogenase</fullName>
    </submittedName>
</protein>
<evidence type="ECO:0000256" key="2">
    <source>
        <dbReference type="ARBA" id="ARBA00023002"/>
    </source>
</evidence>
<reference evidence="7 8" key="1">
    <citation type="submission" date="2018-08" db="EMBL/GenBank/DDBJ databases">
        <title>Comamonas testosteroni strain SWCO2.</title>
        <authorList>
            <person name="Jiang N."/>
            <person name="Zhang X.Z."/>
        </authorList>
    </citation>
    <scope>NUCLEOTIDE SEQUENCE [LARGE SCALE GENOMIC DNA]</scope>
    <source>
        <strain evidence="7 8">SWCO2</strain>
    </source>
</reference>
<dbReference type="SUPFAM" id="SSF52283">
    <property type="entry name" value="Formate/glycerate dehydrogenase catalytic domain-like"/>
    <property type="match status" value="1"/>
</dbReference>
<dbReference type="EMBL" id="QURR01000022">
    <property type="protein sequence ID" value="RGE42662.1"/>
    <property type="molecule type" value="Genomic_DNA"/>
</dbReference>
<dbReference type="GO" id="GO:0030267">
    <property type="term" value="F:glyoxylate reductase (NADPH) activity"/>
    <property type="evidence" value="ECO:0007669"/>
    <property type="project" value="TreeGrafter"/>
</dbReference>
<keyword evidence="8" id="KW-1185">Reference proteome</keyword>
<dbReference type="InterPro" id="IPR006140">
    <property type="entry name" value="D-isomer_DH_NAD-bd"/>
</dbReference>